<dbReference type="NCBIfam" id="NF004051">
    <property type="entry name" value="PRK05571.1"/>
    <property type="match status" value="1"/>
</dbReference>
<evidence type="ECO:0000256" key="5">
    <source>
        <dbReference type="ARBA" id="ARBA00023235"/>
    </source>
</evidence>
<dbReference type="AlphaFoldDB" id="A0A4R2B8L3"/>
<dbReference type="InterPro" id="IPR018193">
    <property type="entry name" value="Glyc_kinase_flavodox-like_fold"/>
</dbReference>
<dbReference type="GO" id="GO:0008887">
    <property type="term" value="F:glycerate kinase activity"/>
    <property type="evidence" value="ECO:0007669"/>
    <property type="project" value="InterPro"/>
</dbReference>
<dbReference type="SUPFAM" id="SSF110738">
    <property type="entry name" value="Glycerate kinase I"/>
    <property type="match status" value="1"/>
</dbReference>
<accession>A0A4R2B8L3</accession>
<gene>
    <name evidence="6" type="ORF">EV146_110149</name>
</gene>
<keyword evidence="4 6" id="KW-0418">Kinase</keyword>
<keyword evidence="5" id="KW-0413">Isomerase</keyword>
<name>A0A4R2B8L3_9BACI</name>
<dbReference type="PANTHER" id="PTHR21599">
    <property type="entry name" value="GLYCERATE KINASE"/>
    <property type="match status" value="1"/>
</dbReference>
<dbReference type="GO" id="GO:0031388">
    <property type="term" value="P:organic acid phosphorylation"/>
    <property type="evidence" value="ECO:0007669"/>
    <property type="project" value="InterPro"/>
</dbReference>
<evidence type="ECO:0000313" key="6">
    <source>
        <dbReference type="EMBL" id="TCN22663.1"/>
    </source>
</evidence>
<dbReference type="InterPro" id="IPR004381">
    <property type="entry name" value="Glycerate_kinase"/>
</dbReference>
<dbReference type="PANTHER" id="PTHR21599:SF0">
    <property type="entry name" value="GLYCERATE KINASE"/>
    <property type="match status" value="1"/>
</dbReference>
<proteinExistence type="inferred from homology"/>
<organism evidence="6 7">
    <name type="scientific">Mesobacillus foraminis</name>
    <dbReference type="NCBI Taxonomy" id="279826"/>
    <lineage>
        <taxon>Bacteria</taxon>
        <taxon>Bacillati</taxon>
        <taxon>Bacillota</taxon>
        <taxon>Bacilli</taxon>
        <taxon>Bacillales</taxon>
        <taxon>Bacillaceae</taxon>
        <taxon>Mesobacillus</taxon>
    </lineage>
</organism>
<dbReference type="InterPro" id="IPR018197">
    <property type="entry name" value="Glycerate_kinase_RE-like"/>
</dbReference>
<comment type="similarity">
    <text evidence="2">Belongs to the LacAB/RpiB family.</text>
</comment>
<dbReference type="Gene3D" id="3.40.50.10350">
    <property type="entry name" value="Glycerate kinase, domain 1"/>
    <property type="match status" value="1"/>
</dbReference>
<comment type="similarity">
    <text evidence="1">Belongs to the glycerate kinase type-1 family.</text>
</comment>
<sequence length="538" mass="56755">MKIAVGNDHAGYPLKNHVLTLLSQLNVEVKYYGSDSSTPVDFPDIASKVCTAVQGGVADRGIMVCGTGVGACIAANKFLKIRAAVCHDTYSAHQCVEHDEVNVLCIGAQIIGDRLAKEIIETFLKSTFSTEKQFRRRVQKITKIEIESARQLLKEMKIVIAPDSFKESLSALEAANAIERGFKPVFPNAEYIKMPMADGGEGTVQSLVDATNGIIEERIVSGPLGEPVKAFFGLMGDRKTAVIEMAAASGLHLVPMNDRNSLITSTRGTGELILAALDLGVKHLIIGIGGSATNDGGAGMVQALGGKLLDESGNDIGPGGGALAQIRTIDLSGIDDRLKDVQIEVACDVDNPLTGPRGASAIFGPQKGATPEQVEMLDQNLSHFADVAERTLGKSFRDIEGAGAAGGLGASLLAFLNADLKRGIQIVLNAVNFEEVVKDADLVITGEGRIDGQTVYGKTPIGVAKAAKKHGVPVIGIAGSLSQDSEVVHEHGIDALFSIVPGITSLPDAFEHAAHYMEITSRNIAASMRTIRTIQRSC</sequence>
<reference evidence="6 7" key="1">
    <citation type="journal article" date="2015" name="Stand. Genomic Sci.">
        <title>Genomic Encyclopedia of Bacterial and Archaeal Type Strains, Phase III: the genomes of soil and plant-associated and newly described type strains.</title>
        <authorList>
            <person name="Whitman W.B."/>
            <person name="Woyke T."/>
            <person name="Klenk H.P."/>
            <person name="Zhou Y."/>
            <person name="Lilburn T.G."/>
            <person name="Beck B.J."/>
            <person name="De Vos P."/>
            <person name="Vandamme P."/>
            <person name="Eisen J.A."/>
            <person name="Garrity G."/>
            <person name="Hugenholtz P."/>
            <person name="Kyrpides N.C."/>
        </authorList>
    </citation>
    <scope>NUCLEOTIDE SEQUENCE [LARGE SCALE GENOMIC DNA]</scope>
    <source>
        <strain evidence="6 7">CV53</strain>
    </source>
</reference>
<dbReference type="Proteomes" id="UP000295689">
    <property type="component" value="Unassembled WGS sequence"/>
</dbReference>
<dbReference type="Pfam" id="PF02595">
    <property type="entry name" value="Gly_kinase"/>
    <property type="match status" value="1"/>
</dbReference>
<keyword evidence="3" id="KW-0808">Transferase</keyword>
<evidence type="ECO:0000256" key="1">
    <source>
        <dbReference type="ARBA" id="ARBA00006284"/>
    </source>
</evidence>
<protein>
    <submittedName>
        <fullName evidence="6">Glycerate kinase</fullName>
    </submittedName>
</protein>
<dbReference type="NCBIfam" id="TIGR00689">
    <property type="entry name" value="rpiB_lacA_lacB"/>
    <property type="match status" value="1"/>
</dbReference>
<dbReference type="NCBIfam" id="TIGR01120">
    <property type="entry name" value="rpiB"/>
    <property type="match status" value="1"/>
</dbReference>
<dbReference type="InterPro" id="IPR036569">
    <property type="entry name" value="RpiB_LacA_LacB_sf"/>
</dbReference>
<evidence type="ECO:0000256" key="3">
    <source>
        <dbReference type="ARBA" id="ARBA00022679"/>
    </source>
</evidence>
<dbReference type="InterPro" id="IPR003500">
    <property type="entry name" value="RpiB_LacA_LacB"/>
</dbReference>
<dbReference type="InterPro" id="IPR004785">
    <property type="entry name" value="RpiB"/>
</dbReference>
<dbReference type="InterPro" id="IPR036129">
    <property type="entry name" value="Glycerate_kinase_sf"/>
</dbReference>
<keyword evidence="7" id="KW-1185">Reference proteome</keyword>
<dbReference type="Gene3D" id="3.40.1400.10">
    <property type="entry name" value="Sugar-phosphate isomerase, RpiB/LacA/LacB"/>
    <property type="match status" value="1"/>
</dbReference>
<evidence type="ECO:0000256" key="2">
    <source>
        <dbReference type="ARBA" id="ARBA00008754"/>
    </source>
</evidence>
<dbReference type="Gene3D" id="3.90.1510.10">
    <property type="entry name" value="Glycerate kinase, domain 2"/>
    <property type="match status" value="1"/>
</dbReference>
<dbReference type="GO" id="GO:0005975">
    <property type="term" value="P:carbohydrate metabolic process"/>
    <property type="evidence" value="ECO:0007669"/>
    <property type="project" value="InterPro"/>
</dbReference>
<dbReference type="SUPFAM" id="SSF89623">
    <property type="entry name" value="Ribose/Galactose isomerase RpiB/AlsB"/>
    <property type="match status" value="1"/>
</dbReference>
<dbReference type="NCBIfam" id="TIGR00045">
    <property type="entry name" value="glycerate kinase"/>
    <property type="match status" value="1"/>
</dbReference>
<comment type="caution">
    <text evidence="6">The sequence shown here is derived from an EMBL/GenBank/DDBJ whole genome shotgun (WGS) entry which is preliminary data.</text>
</comment>
<evidence type="ECO:0000256" key="4">
    <source>
        <dbReference type="ARBA" id="ARBA00022777"/>
    </source>
</evidence>
<dbReference type="EMBL" id="SLVV01000010">
    <property type="protein sequence ID" value="TCN22663.1"/>
    <property type="molecule type" value="Genomic_DNA"/>
</dbReference>
<evidence type="ECO:0000313" key="7">
    <source>
        <dbReference type="Proteomes" id="UP000295689"/>
    </source>
</evidence>
<dbReference type="Pfam" id="PF02502">
    <property type="entry name" value="LacAB_rpiB"/>
    <property type="match status" value="1"/>
</dbReference>
<dbReference type="GO" id="GO:0016861">
    <property type="term" value="F:intramolecular oxidoreductase activity, interconverting aldoses and ketoses"/>
    <property type="evidence" value="ECO:0007669"/>
    <property type="project" value="UniProtKB-ARBA"/>
</dbReference>